<evidence type="ECO:0000313" key="4">
    <source>
        <dbReference type="Proteomes" id="UP000029121"/>
    </source>
</evidence>
<proteinExistence type="predicted"/>
<organism evidence="3 4">
    <name type="scientific">Capsella rubella</name>
    <dbReference type="NCBI Taxonomy" id="81985"/>
    <lineage>
        <taxon>Eukaryota</taxon>
        <taxon>Viridiplantae</taxon>
        <taxon>Streptophyta</taxon>
        <taxon>Embryophyta</taxon>
        <taxon>Tracheophyta</taxon>
        <taxon>Spermatophyta</taxon>
        <taxon>Magnoliopsida</taxon>
        <taxon>eudicotyledons</taxon>
        <taxon>Gunneridae</taxon>
        <taxon>Pentapetalae</taxon>
        <taxon>rosids</taxon>
        <taxon>malvids</taxon>
        <taxon>Brassicales</taxon>
        <taxon>Brassicaceae</taxon>
        <taxon>Camelineae</taxon>
        <taxon>Capsella</taxon>
    </lineage>
</organism>
<feature type="non-terminal residue" evidence="3">
    <location>
        <position position="1"/>
    </location>
</feature>
<dbReference type="PROSITE" id="PS50053">
    <property type="entry name" value="UBIQUITIN_2"/>
    <property type="match status" value="1"/>
</dbReference>
<evidence type="ECO:0000256" key="1">
    <source>
        <dbReference type="SAM" id="MobiDB-lite"/>
    </source>
</evidence>
<evidence type="ECO:0000313" key="3">
    <source>
        <dbReference type="EMBL" id="EOA14184.1"/>
    </source>
</evidence>
<evidence type="ECO:0000259" key="2">
    <source>
        <dbReference type="PROSITE" id="PS50053"/>
    </source>
</evidence>
<dbReference type="PANTHER" id="PTHR10562">
    <property type="entry name" value="SMALL UBIQUITIN-RELATED MODIFIER"/>
    <property type="match status" value="1"/>
</dbReference>
<accession>R0GC00</accession>
<dbReference type="Proteomes" id="UP000029121">
    <property type="component" value="Unassembled WGS sequence"/>
</dbReference>
<reference evidence="4" key="1">
    <citation type="journal article" date="2013" name="Nat. Genet.">
        <title>The Capsella rubella genome and the genomic consequences of rapid mating system evolution.</title>
        <authorList>
            <person name="Slotte T."/>
            <person name="Hazzouri K.M."/>
            <person name="Agren J.A."/>
            <person name="Koenig D."/>
            <person name="Maumus F."/>
            <person name="Guo Y.L."/>
            <person name="Steige K."/>
            <person name="Platts A.E."/>
            <person name="Escobar J.S."/>
            <person name="Newman L.K."/>
            <person name="Wang W."/>
            <person name="Mandakova T."/>
            <person name="Vello E."/>
            <person name="Smith L.M."/>
            <person name="Henz S.R."/>
            <person name="Steffen J."/>
            <person name="Takuno S."/>
            <person name="Brandvain Y."/>
            <person name="Coop G."/>
            <person name="Andolfatto P."/>
            <person name="Hu T.T."/>
            <person name="Blanchette M."/>
            <person name="Clark R.M."/>
            <person name="Quesneville H."/>
            <person name="Nordborg M."/>
            <person name="Gaut B.S."/>
            <person name="Lysak M.A."/>
            <person name="Jenkins J."/>
            <person name="Grimwood J."/>
            <person name="Chapman J."/>
            <person name="Prochnik S."/>
            <person name="Shu S."/>
            <person name="Rokhsar D."/>
            <person name="Schmutz J."/>
            <person name="Weigel D."/>
            <person name="Wright S.I."/>
        </authorList>
    </citation>
    <scope>NUCLEOTIDE SEQUENCE [LARGE SCALE GENOMIC DNA]</scope>
    <source>
        <strain evidence="4">cv. Monte Gargano</strain>
    </source>
</reference>
<dbReference type="InterPro" id="IPR000626">
    <property type="entry name" value="Ubiquitin-like_dom"/>
</dbReference>
<dbReference type="InterPro" id="IPR022617">
    <property type="entry name" value="Rad60/SUMO-like_dom"/>
</dbReference>
<dbReference type="SMART" id="SM00213">
    <property type="entry name" value="UBQ"/>
    <property type="match status" value="1"/>
</dbReference>
<dbReference type="STRING" id="81985.R0GC00"/>
<keyword evidence="4" id="KW-1185">Reference proteome</keyword>
<name>R0GC00_9BRAS</name>
<protein>
    <recommendedName>
        <fullName evidence="2">Ubiquitin-like domain-containing protein</fullName>
    </recommendedName>
</protein>
<dbReference type="eggNOG" id="KOG1769">
    <property type="taxonomic scope" value="Eukaryota"/>
</dbReference>
<gene>
    <name evidence="3" type="ORF">CARUB_v10027334mg</name>
</gene>
<dbReference type="SUPFAM" id="SSF54236">
    <property type="entry name" value="Ubiquitin-like"/>
    <property type="match status" value="1"/>
</dbReference>
<feature type="compositionally biased region" description="Basic and acidic residues" evidence="1">
    <location>
        <begin position="21"/>
        <end position="40"/>
    </location>
</feature>
<dbReference type="InterPro" id="IPR029071">
    <property type="entry name" value="Ubiquitin-like_domsf"/>
</dbReference>
<sequence>TPYNNPKRPRSDRTFLLFTSPDRESDKRKMSNSQEEDKTNPGDQEPQIILKVKSQDGDEVFFSIKKSTQVKRLMYAYCDRRGLKLDAFAFVFDGARIRGQETPFELKMESGDVIDACRTLSGGLRANQRQWSYMVFDHNRL</sequence>
<feature type="region of interest" description="Disordered" evidence="1">
    <location>
        <begin position="1"/>
        <end position="47"/>
    </location>
</feature>
<dbReference type="Pfam" id="PF11976">
    <property type="entry name" value="Rad60-SLD"/>
    <property type="match status" value="1"/>
</dbReference>
<dbReference type="Gene3D" id="3.10.20.90">
    <property type="entry name" value="Phosphatidylinositol 3-kinase Catalytic Subunit, Chain A, domain 1"/>
    <property type="match status" value="1"/>
</dbReference>
<dbReference type="AlphaFoldDB" id="R0GC00"/>
<dbReference type="EMBL" id="KB870812">
    <property type="protein sequence ID" value="EOA14184.1"/>
    <property type="molecule type" value="Genomic_DNA"/>
</dbReference>
<feature type="domain" description="Ubiquitin-like" evidence="2">
    <location>
        <begin position="48"/>
        <end position="123"/>
    </location>
</feature>